<evidence type="ECO:0000313" key="1">
    <source>
        <dbReference type="EMBL" id="KAJ8634189.1"/>
    </source>
</evidence>
<dbReference type="EMBL" id="CM056816">
    <property type="protein sequence ID" value="KAJ8634189.1"/>
    <property type="molecule type" value="Genomic_DNA"/>
</dbReference>
<name>A0ACC2LL91_PERAE</name>
<proteinExistence type="predicted"/>
<comment type="caution">
    <text evidence="1">The sequence shown here is derived from an EMBL/GenBank/DDBJ whole genome shotgun (WGS) entry which is preliminary data.</text>
</comment>
<organism evidence="1 2">
    <name type="scientific">Persea americana</name>
    <name type="common">Avocado</name>
    <dbReference type="NCBI Taxonomy" id="3435"/>
    <lineage>
        <taxon>Eukaryota</taxon>
        <taxon>Viridiplantae</taxon>
        <taxon>Streptophyta</taxon>
        <taxon>Embryophyta</taxon>
        <taxon>Tracheophyta</taxon>
        <taxon>Spermatophyta</taxon>
        <taxon>Magnoliopsida</taxon>
        <taxon>Magnoliidae</taxon>
        <taxon>Laurales</taxon>
        <taxon>Lauraceae</taxon>
        <taxon>Persea</taxon>
    </lineage>
</organism>
<evidence type="ECO:0000313" key="2">
    <source>
        <dbReference type="Proteomes" id="UP001234297"/>
    </source>
</evidence>
<protein>
    <submittedName>
        <fullName evidence="1">Uncharacterized protein</fullName>
    </submittedName>
</protein>
<reference evidence="1 2" key="1">
    <citation type="journal article" date="2022" name="Hortic Res">
        <title>A haplotype resolved chromosomal level avocado genome allows analysis of novel avocado genes.</title>
        <authorList>
            <person name="Nath O."/>
            <person name="Fletcher S.J."/>
            <person name="Hayward A."/>
            <person name="Shaw L.M."/>
            <person name="Masouleh A.K."/>
            <person name="Furtado A."/>
            <person name="Henry R.J."/>
            <person name="Mitter N."/>
        </authorList>
    </citation>
    <scope>NUCLEOTIDE SEQUENCE [LARGE SCALE GENOMIC DNA]</scope>
    <source>
        <strain evidence="2">cv. Hass</strain>
    </source>
</reference>
<accession>A0ACC2LL91</accession>
<keyword evidence="2" id="KW-1185">Reference proteome</keyword>
<gene>
    <name evidence="1" type="ORF">MRB53_027525</name>
</gene>
<dbReference type="Proteomes" id="UP001234297">
    <property type="component" value="Chromosome 8"/>
</dbReference>
<sequence length="99" mass="11472">MLVGQCGLMKVGQPHLIGLQNRVFLPHYRSSDFFRRMAQCQRKSMKLKRQHPVELAIKIESLSFCSGRKYSIRIREGDDFTSTFAVKEEAVRSLLKEVL</sequence>